<dbReference type="PANTHER" id="PTHR33154">
    <property type="entry name" value="TRANSCRIPTIONAL REGULATOR, ARSR FAMILY"/>
    <property type="match status" value="1"/>
</dbReference>
<keyword evidence="2" id="KW-0238">DNA-binding</keyword>
<dbReference type="CDD" id="cd00090">
    <property type="entry name" value="HTH_ARSR"/>
    <property type="match status" value="1"/>
</dbReference>
<dbReference type="EMBL" id="MGJZ01000006">
    <property type="protein sequence ID" value="OGN17697.1"/>
    <property type="molecule type" value="Genomic_DNA"/>
</dbReference>
<dbReference type="Pfam" id="PF01022">
    <property type="entry name" value="HTH_5"/>
    <property type="match status" value="1"/>
</dbReference>
<accession>A0A1F8FX02</accession>
<dbReference type="SMART" id="SM00418">
    <property type="entry name" value="HTH_ARSR"/>
    <property type="match status" value="1"/>
</dbReference>
<dbReference type="InterPro" id="IPR001845">
    <property type="entry name" value="HTH_ArsR_DNA-bd_dom"/>
</dbReference>
<evidence type="ECO:0000256" key="3">
    <source>
        <dbReference type="ARBA" id="ARBA00023163"/>
    </source>
</evidence>
<dbReference type="Proteomes" id="UP000178117">
    <property type="component" value="Unassembled WGS sequence"/>
</dbReference>
<dbReference type="AlphaFoldDB" id="A0A1F8FX02"/>
<dbReference type="InterPro" id="IPR036388">
    <property type="entry name" value="WH-like_DNA-bd_sf"/>
</dbReference>
<dbReference type="InterPro" id="IPR036390">
    <property type="entry name" value="WH_DNA-bd_sf"/>
</dbReference>
<name>A0A1F8FX02_9BACT</name>
<comment type="caution">
    <text evidence="5">The sequence shown here is derived from an EMBL/GenBank/DDBJ whole genome shotgun (WGS) entry which is preliminary data.</text>
</comment>
<evidence type="ECO:0000313" key="6">
    <source>
        <dbReference type="Proteomes" id="UP000178117"/>
    </source>
</evidence>
<proteinExistence type="predicted"/>
<sequence>MSRFGRAIANPFRYLILITLQKSPRNVGYLTKATSLSQPAVSQHLKILQQAGLVDGYKSGKQITYRLQAGYISKVLNALNGLWK</sequence>
<dbReference type="InterPro" id="IPR051081">
    <property type="entry name" value="HTH_MetalResp_TranReg"/>
</dbReference>
<protein>
    <recommendedName>
        <fullName evidence="4">HTH arsR-type domain-containing protein</fullName>
    </recommendedName>
</protein>
<dbReference type="STRING" id="1802685.A3C88_01430"/>
<keyword evidence="1" id="KW-0805">Transcription regulation</keyword>
<dbReference type="NCBIfam" id="NF033788">
    <property type="entry name" value="HTH_metalloreg"/>
    <property type="match status" value="1"/>
</dbReference>
<dbReference type="GO" id="GO:0003677">
    <property type="term" value="F:DNA binding"/>
    <property type="evidence" value="ECO:0007669"/>
    <property type="project" value="UniProtKB-KW"/>
</dbReference>
<evidence type="ECO:0000259" key="4">
    <source>
        <dbReference type="PROSITE" id="PS50987"/>
    </source>
</evidence>
<dbReference type="InterPro" id="IPR011991">
    <property type="entry name" value="ArsR-like_HTH"/>
</dbReference>
<evidence type="ECO:0000313" key="5">
    <source>
        <dbReference type="EMBL" id="OGN17697.1"/>
    </source>
</evidence>
<feature type="domain" description="HTH arsR-type" evidence="4">
    <location>
        <begin position="1"/>
        <end position="84"/>
    </location>
</feature>
<dbReference type="SUPFAM" id="SSF46785">
    <property type="entry name" value="Winged helix' DNA-binding domain"/>
    <property type="match status" value="1"/>
</dbReference>
<evidence type="ECO:0000256" key="2">
    <source>
        <dbReference type="ARBA" id="ARBA00023125"/>
    </source>
</evidence>
<organism evidence="5 6">
    <name type="scientific">Candidatus Yanofskybacteria bacterium RIFCSPHIGHO2_02_FULL_50_12</name>
    <dbReference type="NCBI Taxonomy" id="1802685"/>
    <lineage>
        <taxon>Bacteria</taxon>
        <taxon>Candidatus Yanofskyibacteriota</taxon>
    </lineage>
</organism>
<reference evidence="5 6" key="1">
    <citation type="journal article" date="2016" name="Nat. Commun.">
        <title>Thousands of microbial genomes shed light on interconnected biogeochemical processes in an aquifer system.</title>
        <authorList>
            <person name="Anantharaman K."/>
            <person name="Brown C.T."/>
            <person name="Hug L.A."/>
            <person name="Sharon I."/>
            <person name="Castelle C.J."/>
            <person name="Probst A.J."/>
            <person name="Thomas B.C."/>
            <person name="Singh A."/>
            <person name="Wilkins M.J."/>
            <person name="Karaoz U."/>
            <person name="Brodie E.L."/>
            <person name="Williams K.H."/>
            <person name="Hubbard S.S."/>
            <person name="Banfield J.F."/>
        </authorList>
    </citation>
    <scope>NUCLEOTIDE SEQUENCE [LARGE SCALE GENOMIC DNA]</scope>
</reference>
<dbReference type="PANTHER" id="PTHR33154:SF33">
    <property type="entry name" value="TRANSCRIPTIONAL REPRESSOR SDPR"/>
    <property type="match status" value="1"/>
</dbReference>
<evidence type="ECO:0000256" key="1">
    <source>
        <dbReference type="ARBA" id="ARBA00023015"/>
    </source>
</evidence>
<keyword evidence="3" id="KW-0804">Transcription</keyword>
<dbReference type="PROSITE" id="PS50987">
    <property type="entry name" value="HTH_ARSR_2"/>
    <property type="match status" value="1"/>
</dbReference>
<gene>
    <name evidence="5" type="ORF">A3C88_01430</name>
</gene>
<dbReference type="Gene3D" id="1.10.10.10">
    <property type="entry name" value="Winged helix-like DNA-binding domain superfamily/Winged helix DNA-binding domain"/>
    <property type="match status" value="1"/>
</dbReference>
<dbReference type="GO" id="GO:0003700">
    <property type="term" value="F:DNA-binding transcription factor activity"/>
    <property type="evidence" value="ECO:0007669"/>
    <property type="project" value="InterPro"/>
</dbReference>
<dbReference type="PRINTS" id="PR00778">
    <property type="entry name" value="HTHARSR"/>
</dbReference>